<organism evidence="24 25">
    <name type="scientific">Thalassotalea nanhaiensis</name>
    <dbReference type="NCBI Taxonomy" id="3065648"/>
    <lineage>
        <taxon>Bacteria</taxon>
        <taxon>Pseudomonadati</taxon>
        <taxon>Pseudomonadota</taxon>
        <taxon>Gammaproteobacteria</taxon>
        <taxon>Alteromonadales</taxon>
        <taxon>Colwelliaceae</taxon>
        <taxon>Thalassotalea</taxon>
    </lineage>
</organism>
<sequence length="420" mass="46661">MNQQNSHLKLASLDEWLFYLESIHPTEIDMGLTRIREVVQRLDISLNASKVITVAGTNGKGTTCAFIENALQSEGHSVAVYSSPHIEKFNERLRINKELVDDKRLIAAFSRIEQTRQEISLTYYEYTTLAALLVAEKVKPDYLILEVGLGGRLDATNIIDADVAVITSIDIDHQAFLGNTREAIGYEKAGIARANTPLIIGDLDIPQSVLNYSVDLGCITKIRNKDFHLSSKGLASAWSWQADDALLTNLPAPFIPRDNVATALMVLNVLGITLSEEKVAHWIDKTKLEGRTEIVKSEPLVVLDVGHNPHAARYLNKFVKANRNGKVHAITAMLDDKDIQGTLAEMFDCVDFWYVSSLSIPRGAKQQKLSQILKDANIDCNSFDNVVDAYRIALANANNNDMILIFGSFFTVAKIKKSEF</sequence>
<keyword evidence="9" id="KW-0479">Metal-binding</keyword>
<dbReference type="Proteomes" id="UP001248581">
    <property type="component" value="Chromosome"/>
</dbReference>
<evidence type="ECO:0000256" key="2">
    <source>
        <dbReference type="ARBA" id="ARBA00004799"/>
    </source>
</evidence>
<comment type="catalytic activity">
    <reaction evidence="17">
        <text>(6S)-5,6,7,8-tetrahydrofolyl-(gamma-L-Glu)(n) + L-glutamate + ATP = (6S)-5,6,7,8-tetrahydrofolyl-(gamma-L-Glu)(n+1) + ADP + phosphate + H(+)</text>
        <dbReference type="Rhea" id="RHEA:10580"/>
        <dbReference type="Rhea" id="RHEA-COMP:14738"/>
        <dbReference type="Rhea" id="RHEA-COMP:14740"/>
        <dbReference type="ChEBI" id="CHEBI:15378"/>
        <dbReference type="ChEBI" id="CHEBI:29985"/>
        <dbReference type="ChEBI" id="CHEBI:30616"/>
        <dbReference type="ChEBI" id="CHEBI:43474"/>
        <dbReference type="ChEBI" id="CHEBI:141005"/>
        <dbReference type="ChEBI" id="CHEBI:456216"/>
        <dbReference type="EC" id="6.3.2.17"/>
    </reaction>
</comment>
<evidence type="ECO:0000256" key="13">
    <source>
        <dbReference type="ARBA" id="ARBA00022909"/>
    </source>
</evidence>
<evidence type="ECO:0000256" key="21">
    <source>
        <dbReference type="PIRNR" id="PIRNR001563"/>
    </source>
</evidence>
<keyword evidence="25" id="KW-1185">Reference proteome</keyword>
<evidence type="ECO:0000256" key="5">
    <source>
        <dbReference type="ARBA" id="ARBA00013023"/>
    </source>
</evidence>
<feature type="domain" description="Mur ligase C-terminal" evidence="22">
    <location>
        <begin position="290"/>
        <end position="409"/>
    </location>
</feature>
<dbReference type="InterPro" id="IPR036615">
    <property type="entry name" value="Mur_ligase_C_dom_sf"/>
</dbReference>
<keyword evidence="11 21" id="KW-0067">ATP-binding</keyword>
<dbReference type="PIRSF" id="PIRSF001563">
    <property type="entry name" value="Folylpolyglu_synth"/>
    <property type="match status" value="1"/>
</dbReference>
<comment type="catalytic activity">
    <reaction evidence="18">
        <text>10-formyltetrahydrofolyl-(gamma-L-Glu)(n) + L-glutamate + ATP = 10-formyltetrahydrofolyl-(gamma-L-Glu)(n+1) + ADP + phosphate + H(+)</text>
        <dbReference type="Rhea" id="RHEA:51904"/>
        <dbReference type="Rhea" id="RHEA-COMP:13088"/>
        <dbReference type="Rhea" id="RHEA-COMP:14300"/>
        <dbReference type="ChEBI" id="CHEBI:15378"/>
        <dbReference type="ChEBI" id="CHEBI:29985"/>
        <dbReference type="ChEBI" id="CHEBI:30616"/>
        <dbReference type="ChEBI" id="CHEBI:43474"/>
        <dbReference type="ChEBI" id="CHEBI:134413"/>
        <dbReference type="ChEBI" id="CHEBI:456216"/>
        <dbReference type="EC" id="6.3.2.17"/>
    </reaction>
</comment>
<evidence type="ECO:0000256" key="8">
    <source>
        <dbReference type="ARBA" id="ARBA00022598"/>
    </source>
</evidence>
<dbReference type="PANTHER" id="PTHR11136">
    <property type="entry name" value="FOLYLPOLYGLUTAMATE SYNTHASE-RELATED"/>
    <property type="match status" value="1"/>
</dbReference>
<dbReference type="InterPro" id="IPR018109">
    <property type="entry name" value="Folylpolyglutamate_synth_CS"/>
</dbReference>
<keyword evidence="8 21" id="KW-0436">Ligase</keyword>
<accession>A0ABY9TFA8</accession>
<evidence type="ECO:0000256" key="6">
    <source>
        <dbReference type="ARBA" id="ARBA00013025"/>
    </source>
</evidence>
<name>A0ABY9TFA8_9GAMM</name>
<feature type="domain" description="Mur ligase central" evidence="23">
    <location>
        <begin position="54"/>
        <end position="193"/>
    </location>
</feature>
<evidence type="ECO:0000256" key="16">
    <source>
        <dbReference type="ARBA" id="ARBA00032510"/>
    </source>
</evidence>
<comment type="function">
    <text evidence="1">Functions in two distinct reactions of the de novo folate biosynthetic pathway. Catalyzes the addition of a glutamate residue to dihydropteroate (7,8-dihydropteroate or H2Pte) to form dihydrofolate (7,8-dihydrofolate monoglutamate or H2Pte-Glu). Also catalyzes successive additions of L-glutamate to tetrahydrofolate or 10-formyltetrahydrofolate or 5,10-methylenetetrahydrofolate, leading to folylpolyglutamate derivatives.</text>
</comment>
<evidence type="ECO:0000259" key="23">
    <source>
        <dbReference type="Pfam" id="PF08245"/>
    </source>
</evidence>
<dbReference type="NCBIfam" id="TIGR01499">
    <property type="entry name" value="folC"/>
    <property type="match status" value="1"/>
</dbReference>
<dbReference type="Gene3D" id="3.90.190.20">
    <property type="entry name" value="Mur ligase, C-terminal domain"/>
    <property type="match status" value="1"/>
</dbReference>
<dbReference type="GO" id="GO:0004326">
    <property type="term" value="F:tetrahydrofolylpolyglutamate synthase activity"/>
    <property type="evidence" value="ECO:0007669"/>
    <property type="project" value="UniProtKB-EC"/>
</dbReference>
<dbReference type="EC" id="6.3.2.17" evidence="6"/>
<reference evidence="25" key="1">
    <citation type="submission" date="2023-09" db="EMBL/GenBank/DDBJ databases">
        <authorList>
            <person name="Li S."/>
            <person name="Li X."/>
            <person name="Zhang C."/>
            <person name="Zhao Z."/>
        </authorList>
    </citation>
    <scope>NUCLEOTIDE SEQUENCE [LARGE SCALE GENOMIC DNA]</scope>
    <source>
        <strain evidence="25">SQ345</strain>
    </source>
</reference>
<dbReference type="RefSeq" id="WP_348386606.1">
    <property type="nucleotide sequence ID" value="NZ_CP134146.1"/>
</dbReference>
<dbReference type="Gene3D" id="3.40.1190.10">
    <property type="entry name" value="Mur-like, catalytic domain"/>
    <property type="match status" value="1"/>
</dbReference>
<evidence type="ECO:0000259" key="22">
    <source>
        <dbReference type="Pfam" id="PF02875"/>
    </source>
</evidence>
<dbReference type="EC" id="6.3.2.12" evidence="5"/>
<evidence type="ECO:0000256" key="4">
    <source>
        <dbReference type="ARBA" id="ARBA00008276"/>
    </source>
</evidence>
<keyword evidence="13" id="KW-0289">Folate biosynthesis</keyword>
<dbReference type="SUPFAM" id="SSF53623">
    <property type="entry name" value="MurD-like peptide ligases, catalytic domain"/>
    <property type="match status" value="1"/>
</dbReference>
<protein>
    <recommendedName>
        <fullName evidence="7">Dihydrofolate synthase/folylpolyglutamate synthase</fullName>
        <ecNumber evidence="5">6.3.2.12</ecNumber>
        <ecNumber evidence="6">6.3.2.17</ecNumber>
    </recommendedName>
    <alternativeName>
        <fullName evidence="16">Folylpoly-gamma-glutamate synthetase-dihydrofolate synthetase</fullName>
    </alternativeName>
    <alternativeName>
        <fullName evidence="14">Folylpolyglutamate synthetase</fullName>
    </alternativeName>
    <alternativeName>
        <fullName evidence="15">Tetrahydrofolylpolyglutamate synthase</fullName>
    </alternativeName>
</protein>
<keyword evidence="10 21" id="KW-0547">Nucleotide-binding</keyword>
<gene>
    <name evidence="24" type="primary">folC</name>
    <name evidence="24" type="ORF">RI845_13085</name>
</gene>
<dbReference type="PANTHER" id="PTHR11136:SF0">
    <property type="entry name" value="DIHYDROFOLATE SYNTHETASE-RELATED"/>
    <property type="match status" value="1"/>
</dbReference>
<dbReference type="EMBL" id="CP134146">
    <property type="protein sequence ID" value="WNC67447.1"/>
    <property type="molecule type" value="Genomic_DNA"/>
</dbReference>
<dbReference type="Pfam" id="PF02875">
    <property type="entry name" value="Mur_ligase_C"/>
    <property type="match status" value="1"/>
</dbReference>
<comment type="catalytic activity">
    <reaction evidence="19">
        <text>(6R)-5,10-methylenetetrahydrofolyl-(gamma-L-Glu)(n) + L-glutamate + ATP = (6R)-5,10-methylenetetrahydrofolyl-(gamma-L-Glu)(n+1) + ADP + phosphate + H(+)</text>
        <dbReference type="Rhea" id="RHEA:51912"/>
        <dbReference type="Rhea" id="RHEA-COMP:13257"/>
        <dbReference type="Rhea" id="RHEA-COMP:13258"/>
        <dbReference type="ChEBI" id="CHEBI:15378"/>
        <dbReference type="ChEBI" id="CHEBI:29985"/>
        <dbReference type="ChEBI" id="CHEBI:30616"/>
        <dbReference type="ChEBI" id="CHEBI:43474"/>
        <dbReference type="ChEBI" id="CHEBI:136572"/>
        <dbReference type="ChEBI" id="CHEBI:456216"/>
        <dbReference type="EC" id="6.3.2.17"/>
    </reaction>
</comment>
<evidence type="ECO:0000256" key="1">
    <source>
        <dbReference type="ARBA" id="ARBA00002714"/>
    </source>
</evidence>
<dbReference type="NCBIfam" id="NF008101">
    <property type="entry name" value="PRK10846.1"/>
    <property type="match status" value="1"/>
</dbReference>
<proteinExistence type="inferred from homology"/>
<keyword evidence="12" id="KW-0460">Magnesium</keyword>
<dbReference type="InterPro" id="IPR013221">
    <property type="entry name" value="Mur_ligase_cen"/>
</dbReference>
<evidence type="ECO:0000256" key="3">
    <source>
        <dbReference type="ARBA" id="ARBA00005150"/>
    </source>
</evidence>
<dbReference type="Pfam" id="PF08245">
    <property type="entry name" value="Mur_ligase_M"/>
    <property type="match status" value="1"/>
</dbReference>
<dbReference type="GO" id="GO:0008841">
    <property type="term" value="F:dihydrofolate synthase activity"/>
    <property type="evidence" value="ECO:0007669"/>
    <property type="project" value="UniProtKB-EC"/>
</dbReference>
<dbReference type="InterPro" id="IPR001645">
    <property type="entry name" value="Folylpolyglutamate_synth"/>
</dbReference>
<comment type="similarity">
    <text evidence="4 21">Belongs to the folylpolyglutamate synthase family.</text>
</comment>
<dbReference type="PROSITE" id="PS01012">
    <property type="entry name" value="FOLYLPOLYGLU_SYNT_2"/>
    <property type="match status" value="1"/>
</dbReference>
<evidence type="ECO:0000256" key="14">
    <source>
        <dbReference type="ARBA" id="ARBA00030048"/>
    </source>
</evidence>
<evidence type="ECO:0000256" key="20">
    <source>
        <dbReference type="ARBA" id="ARBA00049161"/>
    </source>
</evidence>
<evidence type="ECO:0000256" key="18">
    <source>
        <dbReference type="ARBA" id="ARBA00047808"/>
    </source>
</evidence>
<evidence type="ECO:0000256" key="10">
    <source>
        <dbReference type="ARBA" id="ARBA00022741"/>
    </source>
</evidence>
<evidence type="ECO:0000256" key="19">
    <source>
        <dbReference type="ARBA" id="ARBA00049035"/>
    </source>
</evidence>
<evidence type="ECO:0000256" key="11">
    <source>
        <dbReference type="ARBA" id="ARBA00022840"/>
    </source>
</evidence>
<comment type="pathway">
    <text evidence="2">Cofactor biosynthesis; tetrahydrofolate biosynthesis; 7,8-dihydrofolate from 2-amino-4-hydroxy-6-hydroxymethyl-7,8-dihydropteridine diphosphate and 4-aminobenzoate: step 2/2.</text>
</comment>
<evidence type="ECO:0000256" key="15">
    <source>
        <dbReference type="ARBA" id="ARBA00030592"/>
    </source>
</evidence>
<evidence type="ECO:0000256" key="17">
    <source>
        <dbReference type="ARBA" id="ARBA00047493"/>
    </source>
</evidence>
<dbReference type="InterPro" id="IPR036565">
    <property type="entry name" value="Mur-like_cat_sf"/>
</dbReference>
<comment type="catalytic activity">
    <reaction evidence="20">
        <text>7,8-dihydropteroate + L-glutamate + ATP = 7,8-dihydrofolate + ADP + phosphate + H(+)</text>
        <dbReference type="Rhea" id="RHEA:23584"/>
        <dbReference type="ChEBI" id="CHEBI:15378"/>
        <dbReference type="ChEBI" id="CHEBI:17839"/>
        <dbReference type="ChEBI" id="CHEBI:29985"/>
        <dbReference type="ChEBI" id="CHEBI:30616"/>
        <dbReference type="ChEBI" id="CHEBI:43474"/>
        <dbReference type="ChEBI" id="CHEBI:57451"/>
        <dbReference type="ChEBI" id="CHEBI:456216"/>
        <dbReference type="EC" id="6.3.2.12"/>
    </reaction>
</comment>
<evidence type="ECO:0000256" key="12">
    <source>
        <dbReference type="ARBA" id="ARBA00022842"/>
    </source>
</evidence>
<evidence type="ECO:0000256" key="7">
    <source>
        <dbReference type="ARBA" id="ARBA00019357"/>
    </source>
</evidence>
<dbReference type="InterPro" id="IPR004101">
    <property type="entry name" value="Mur_ligase_C"/>
</dbReference>
<dbReference type="SUPFAM" id="SSF53244">
    <property type="entry name" value="MurD-like peptide ligases, peptide-binding domain"/>
    <property type="match status" value="1"/>
</dbReference>
<comment type="pathway">
    <text evidence="3">Cofactor biosynthesis; tetrahydrofolylpolyglutamate biosynthesis.</text>
</comment>
<evidence type="ECO:0000313" key="24">
    <source>
        <dbReference type="EMBL" id="WNC67447.1"/>
    </source>
</evidence>
<evidence type="ECO:0000313" key="25">
    <source>
        <dbReference type="Proteomes" id="UP001248581"/>
    </source>
</evidence>
<evidence type="ECO:0000256" key="9">
    <source>
        <dbReference type="ARBA" id="ARBA00022723"/>
    </source>
</evidence>